<feature type="compositionally biased region" description="Basic and acidic residues" evidence="3">
    <location>
        <begin position="288"/>
        <end position="307"/>
    </location>
</feature>
<dbReference type="PROSITE" id="PS00092">
    <property type="entry name" value="N6_MTASE"/>
    <property type="match status" value="1"/>
</dbReference>
<dbReference type="GO" id="GO:0003700">
    <property type="term" value="F:DNA-binding transcription factor activity"/>
    <property type="evidence" value="ECO:0007669"/>
    <property type="project" value="InterPro"/>
</dbReference>
<dbReference type="PANTHER" id="PTHR23290:SF0">
    <property type="entry name" value="RRNA N6-ADENOSINE-METHYLTRANSFERASE METTL5"/>
    <property type="match status" value="1"/>
</dbReference>
<dbReference type="SUPFAM" id="SSF53335">
    <property type="entry name" value="S-adenosyl-L-methionine-dependent methyltransferases"/>
    <property type="match status" value="1"/>
</dbReference>
<evidence type="ECO:0000256" key="1">
    <source>
        <dbReference type="ARBA" id="ARBA00009741"/>
    </source>
</evidence>
<accession>A0A2V3J1I1</accession>
<dbReference type="Pfam" id="PF05175">
    <property type="entry name" value="MTS"/>
    <property type="match status" value="1"/>
</dbReference>
<dbReference type="CDD" id="cd02440">
    <property type="entry name" value="AdoMet_MTases"/>
    <property type="match status" value="1"/>
</dbReference>
<feature type="compositionally biased region" description="Polar residues" evidence="3">
    <location>
        <begin position="470"/>
        <end position="487"/>
    </location>
</feature>
<dbReference type="InterPro" id="IPR004827">
    <property type="entry name" value="bZIP"/>
</dbReference>
<dbReference type="InterPro" id="IPR051720">
    <property type="entry name" value="rRNA_MeTrfase/Polyamine_Synth"/>
</dbReference>
<organism evidence="5 6">
    <name type="scientific">Gracilariopsis chorda</name>
    <dbReference type="NCBI Taxonomy" id="448386"/>
    <lineage>
        <taxon>Eukaryota</taxon>
        <taxon>Rhodophyta</taxon>
        <taxon>Florideophyceae</taxon>
        <taxon>Rhodymeniophycidae</taxon>
        <taxon>Gracilariales</taxon>
        <taxon>Gracilariaceae</taxon>
        <taxon>Gracilariopsis</taxon>
    </lineage>
</organism>
<gene>
    <name evidence="5" type="ORF">BWQ96_02137</name>
</gene>
<evidence type="ECO:0000259" key="4">
    <source>
        <dbReference type="PROSITE" id="PS50217"/>
    </source>
</evidence>
<keyword evidence="6" id="KW-1185">Reference proteome</keyword>
<feature type="compositionally biased region" description="Basic and acidic residues" evidence="3">
    <location>
        <begin position="327"/>
        <end position="378"/>
    </location>
</feature>
<keyword evidence="5" id="KW-0489">Methyltransferase</keyword>
<feature type="domain" description="BZIP" evidence="4">
    <location>
        <begin position="367"/>
        <end position="430"/>
    </location>
</feature>
<dbReference type="PROSITE" id="PS50217">
    <property type="entry name" value="BZIP"/>
    <property type="match status" value="1"/>
</dbReference>
<dbReference type="Gene3D" id="1.20.5.170">
    <property type="match status" value="1"/>
</dbReference>
<feature type="region of interest" description="Disordered" evidence="3">
    <location>
        <begin position="192"/>
        <end position="251"/>
    </location>
</feature>
<dbReference type="Gene3D" id="3.40.50.150">
    <property type="entry name" value="Vaccinia Virus protein VP39"/>
    <property type="match status" value="1"/>
</dbReference>
<dbReference type="Pfam" id="PF00170">
    <property type="entry name" value="bZIP_1"/>
    <property type="match status" value="1"/>
</dbReference>
<feature type="compositionally biased region" description="Polar residues" evidence="3">
    <location>
        <begin position="232"/>
        <end position="245"/>
    </location>
</feature>
<reference evidence="5 6" key="1">
    <citation type="journal article" date="2018" name="Mol. Biol. Evol.">
        <title>Analysis of the draft genome of the red seaweed Gracilariopsis chorda provides insights into genome size evolution in Rhodophyta.</title>
        <authorList>
            <person name="Lee J."/>
            <person name="Yang E.C."/>
            <person name="Graf L."/>
            <person name="Yang J.H."/>
            <person name="Qiu H."/>
            <person name="Zel Zion U."/>
            <person name="Chan C.X."/>
            <person name="Stephens T.G."/>
            <person name="Weber A.P.M."/>
            <person name="Boo G.H."/>
            <person name="Boo S.M."/>
            <person name="Kim K.M."/>
            <person name="Shin Y."/>
            <person name="Jung M."/>
            <person name="Lee S.J."/>
            <person name="Yim H.S."/>
            <person name="Lee J.H."/>
            <person name="Bhattacharya D."/>
            <person name="Yoon H.S."/>
        </authorList>
    </citation>
    <scope>NUCLEOTIDE SEQUENCE [LARGE SCALE GENOMIC DNA]</scope>
    <source>
        <strain evidence="5 6">SKKU-2015</strain>
        <tissue evidence="5">Whole body</tissue>
    </source>
</reference>
<sequence>MRLRELESELSKVRGFDNPKMELEQYATSAHIAAQLAHTMHDGFDDVEGKTICDLGCGTAMLSIACALQDAAHVVGVDGDEEAIQVAERNICDMELARCVELLRADVVQGMPFEDNAFDVVVMNPPFGTKRRGVDMVFLQAAGLPFDDSDFVPPTSEPSQWIDHARPSAQNPSPAVPEDDLYSIVASNPNAQNMARFHPHPSHPPIPTYPQPPIPPHNTAPRPNPQLMRHPVTTSMPTKTPNPAQTPLHLSLLSNPSSLSVASPVSLALSTPAVAPFSPPKRKALRSAVEEARLRAQREAEHFAESRRPRRQSARTRRPSDSTVQWEQEHSPKRMRVDDNHSARGPSSDRDQPSASKTGDESENEKQQRYKRRLDMNRESAAVSRVRRRAYVKELEERLAIVEAEKLQLEGKLEIMMSQNESFKKQLEHLFLMVASGRRPTFNPSPSSLQPSTIHPPPPPPSHSTPQPPNHASTSAAHLPSNPNQRM</sequence>
<evidence type="ECO:0000313" key="5">
    <source>
        <dbReference type="EMBL" id="PXF48185.1"/>
    </source>
</evidence>
<dbReference type="EMBL" id="NBIV01000016">
    <property type="protein sequence ID" value="PXF48185.1"/>
    <property type="molecule type" value="Genomic_DNA"/>
</dbReference>
<comment type="similarity">
    <text evidence="1">Belongs to the methyltransferase superfamily. PrmA family.</text>
</comment>
<evidence type="ECO:0000256" key="2">
    <source>
        <dbReference type="ARBA" id="ARBA00041374"/>
    </source>
</evidence>
<dbReference type="InterPro" id="IPR007848">
    <property type="entry name" value="Small_mtfrase_dom"/>
</dbReference>
<evidence type="ECO:0000313" key="6">
    <source>
        <dbReference type="Proteomes" id="UP000247409"/>
    </source>
</evidence>
<dbReference type="OrthoDB" id="7848332at2759"/>
<name>A0A2V3J1I1_9FLOR</name>
<dbReference type="SMART" id="SM00338">
    <property type="entry name" value="BRLZ"/>
    <property type="match status" value="1"/>
</dbReference>
<dbReference type="InterPro" id="IPR002052">
    <property type="entry name" value="DNA_methylase_N6_adenine_CS"/>
</dbReference>
<dbReference type="SUPFAM" id="SSF57959">
    <property type="entry name" value="Leucine zipper domain"/>
    <property type="match status" value="1"/>
</dbReference>
<dbReference type="GO" id="GO:0008988">
    <property type="term" value="F:rRNA (adenine-N6-)-methyltransferase activity"/>
    <property type="evidence" value="ECO:0007669"/>
    <property type="project" value="TreeGrafter"/>
</dbReference>
<feature type="region of interest" description="Disordered" evidence="3">
    <location>
        <begin position="439"/>
        <end position="487"/>
    </location>
</feature>
<feature type="compositionally biased region" description="Pro residues" evidence="3">
    <location>
        <begin position="454"/>
        <end position="469"/>
    </location>
</feature>
<feature type="region of interest" description="Disordered" evidence="3">
    <location>
        <begin position="288"/>
        <end position="382"/>
    </location>
</feature>
<keyword evidence="5" id="KW-0808">Transferase</keyword>
<evidence type="ECO:0000256" key="3">
    <source>
        <dbReference type="SAM" id="MobiDB-lite"/>
    </source>
</evidence>
<dbReference type="InterPro" id="IPR046347">
    <property type="entry name" value="bZIP_sf"/>
</dbReference>
<dbReference type="AlphaFoldDB" id="A0A2V3J1I1"/>
<feature type="compositionally biased region" description="Pro residues" evidence="3">
    <location>
        <begin position="202"/>
        <end position="224"/>
    </location>
</feature>
<feature type="compositionally biased region" description="Basic residues" evidence="3">
    <location>
        <begin position="308"/>
        <end position="317"/>
    </location>
</feature>
<feature type="region of interest" description="Disordered" evidence="3">
    <location>
        <begin position="149"/>
        <end position="180"/>
    </location>
</feature>
<comment type="caution">
    <text evidence="5">The sequence shown here is derived from an EMBL/GenBank/DDBJ whole genome shotgun (WGS) entry which is preliminary data.</text>
</comment>
<dbReference type="GO" id="GO:0003676">
    <property type="term" value="F:nucleic acid binding"/>
    <property type="evidence" value="ECO:0007669"/>
    <property type="project" value="InterPro"/>
</dbReference>
<protein>
    <recommendedName>
        <fullName evidence="2">Methyltransferase-like protein 5</fullName>
    </recommendedName>
</protein>
<dbReference type="CDD" id="cd14704">
    <property type="entry name" value="bZIP_HY5-like"/>
    <property type="match status" value="1"/>
</dbReference>
<dbReference type="Proteomes" id="UP000247409">
    <property type="component" value="Unassembled WGS sequence"/>
</dbReference>
<dbReference type="InterPro" id="IPR029063">
    <property type="entry name" value="SAM-dependent_MTases_sf"/>
</dbReference>
<dbReference type="STRING" id="448386.A0A2V3J1I1"/>
<dbReference type="PANTHER" id="PTHR23290">
    <property type="entry name" value="RRNA N6-ADENOSINE-METHYLTRANSFERASE METTL5"/>
    <property type="match status" value="1"/>
</dbReference>
<proteinExistence type="inferred from homology"/>